<dbReference type="Pfam" id="PF05175">
    <property type="entry name" value="MTS"/>
    <property type="match status" value="1"/>
</dbReference>
<evidence type="ECO:0000256" key="1">
    <source>
        <dbReference type="ARBA" id="ARBA00022603"/>
    </source>
</evidence>
<keyword evidence="1 4" id="KW-0489">Methyltransferase</keyword>
<evidence type="ECO:0000313" key="4">
    <source>
        <dbReference type="EMBL" id="MDQ0496225.1"/>
    </source>
</evidence>
<keyword evidence="2 4" id="KW-0808">Transferase</keyword>
<comment type="caution">
    <text evidence="4">The sequence shown here is derived from an EMBL/GenBank/DDBJ whole genome shotgun (WGS) entry which is preliminary data.</text>
</comment>
<dbReference type="PANTHER" id="PTHR47816">
    <property type="entry name" value="RIBOSOMAL RNA SMALL SUBUNIT METHYLTRANSFERASE C"/>
    <property type="match status" value="1"/>
</dbReference>
<dbReference type="EMBL" id="JAUSWA010000033">
    <property type="protein sequence ID" value="MDQ0496225.1"/>
    <property type="molecule type" value="Genomic_DNA"/>
</dbReference>
<dbReference type="GO" id="GO:0052914">
    <property type="term" value="F:16S rRNA (guanine(1207)-N(2))-methyltransferase activity"/>
    <property type="evidence" value="ECO:0007669"/>
    <property type="project" value="UniProtKB-EC"/>
</dbReference>
<dbReference type="CDD" id="cd02440">
    <property type="entry name" value="AdoMet_MTases"/>
    <property type="match status" value="1"/>
</dbReference>
<dbReference type="RefSeq" id="WP_152379547.1">
    <property type="nucleotide sequence ID" value="NZ_CP045298.1"/>
</dbReference>
<dbReference type="Gene3D" id="3.40.50.150">
    <property type="entry name" value="Vaccinia Virus protein VP39"/>
    <property type="match status" value="1"/>
</dbReference>
<name>A0ABU0L4M4_9BACL</name>
<evidence type="ECO:0000259" key="3">
    <source>
        <dbReference type="Pfam" id="PF05175"/>
    </source>
</evidence>
<dbReference type="SUPFAM" id="SSF53335">
    <property type="entry name" value="S-adenosyl-L-methionine-dependent methyltransferases"/>
    <property type="match status" value="1"/>
</dbReference>
<dbReference type="EC" id="2.1.1.172" evidence="4"/>
<organism evidence="4 5">
    <name type="scientific">Paenibacillus brasilensis</name>
    <dbReference type="NCBI Taxonomy" id="128574"/>
    <lineage>
        <taxon>Bacteria</taxon>
        <taxon>Bacillati</taxon>
        <taxon>Bacillota</taxon>
        <taxon>Bacilli</taxon>
        <taxon>Bacillales</taxon>
        <taxon>Paenibacillaceae</taxon>
        <taxon>Paenibacillus</taxon>
    </lineage>
</organism>
<evidence type="ECO:0000256" key="2">
    <source>
        <dbReference type="ARBA" id="ARBA00022679"/>
    </source>
</evidence>
<dbReference type="InterPro" id="IPR029063">
    <property type="entry name" value="SAM-dependent_MTases_sf"/>
</dbReference>
<dbReference type="InterPro" id="IPR007848">
    <property type="entry name" value="Small_mtfrase_dom"/>
</dbReference>
<feature type="domain" description="Methyltransferase small" evidence="3">
    <location>
        <begin position="28"/>
        <end position="195"/>
    </location>
</feature>
<keyword evidence="5" id="KW-1185">Reference proteome</keyword>
<gene>
    <name evidence="4" type="ORF">QOZ95_004414</name>
</gene>
<dbReference type="PANTHER" id="PTHR47816:SF4">
    <property type="entry name" value="RIBOSOMAL RNA SMALL SUBUNIT METHYLTRANSFERASE C"/>
    <property type="match status" value="1"/>
</dbReference>
<evidence type="ECO:0000313" key="5">
    <source>
        <dbReference type="Proteomes" id="UP001242811"/>
    </source>
</evidence>
<dbReference type="Proteomes" id="UP001242811">
    <property type="component" value="Unassembled WGS sequence"/>
</dbReference>
<accession>A0ABU0L4M4</accession>
<reference evidence="4 5" key="1">
    <citation type="submission" date="2023-07" db="EMBL/GenBank/DDBJ databases">
        <title>Genomic Encyclopedia of Type Strains, Phase IV (KMG-IV): sequencing the most valuable type-strain genomes for metagenomic binning, comparative biology and taxonomic classification.</title>
        <authorList>
            <person name="Goeker M."/>
        </authorList>
    </citation>
    <scope>NUCLEOTIDE SEQUENCE [LARGE SCALE GENOMIC DNA]</scope>
    <source>
        <strain evidence="4 5">DSM 14914</strain>
    </source>
</reference>
<dbReference type="InterPro" id="IPR046977">
    <property type="entry name" value="RsmC/RlmG"/>
</dbReference>
<sequence length="213" mass="23477">MADHYYSKRPEAAHERRSLETVLRGRTYRFASDSGVFSKQGIDYGSRVLIEAMQLPVQASVLDVGCGYGPIGLTAATLVPEGHVTMIDINERAVQLAKENAERNGIKNVTIKQSDLFAEVKHEHFDVILTNPPIRAGKETVHAIFELAYEHLNESGALWVVIQKKQGAPSASAKIESLFGSVEEVTKDKGYRILKAKKNSGKCNRTIDLNLGL</sequence>
<protein>
    <submittedName>
        <fullName evidence="4">16S rRNA (Guanine1207-N2)-methyltransferase</fullName>
        <ecNumber evidence="4">2.1.1.172</ecNumber>
    </submittedName>
</protein>
<proteinExistence type="predicted"/>